<organism evidence="1 2">
    <name type="scientific">Parelaphostrongylus tenuis</name>
    <name type="common">Meningeal worm</name>
    <dbReference type="NCBI Taxonomy" id="148309"/>
    <lineage>
        <taxon>Eukaryota</taxon>
        <taxon>Metazoa</taxon>
        <taxon>Ecdysozoa</taxon>
        <taxon>Nematoda</taxon>
        <taxon>Chromadorea</taxon>
        <taxon>Rhabditida</taxon>
        <taxon>Rhabditina</taxon>
        <taxon>Rhabditomorpha</taxon>
        <taxon>Strongyloidea</taxon>
        <taxon>Metastrongylidae</taxon>
        <taxon>Parelaphostrongylus</taxon>
    </lineage>
</organism>
<evidence type="ECO:0000313" key="2">
    <source>
        <dbReference type="Proteomes" id="UP001196413"/>
    </source>
</evidence>
<proteinExistence type="predicted"/>
<comment type="caution">
    <text evidence="1">The sequence shown here is derived from an EMBL/GenBank/DDBJ whole genome shotgun (WGS) entry which is preliminary data.</text>
</comment>
<gene>
    <name evidence="1" type="ORF">KIN20_006291</name>
</gene>
<dbReference type="AlphaFoldDB" id="A0AAD5M5U6"/>
<accession>A0AAD5M5U6</accession>
<protein>
    <submittedName>
        <fullName evidence="1">Uncharacterized protein</fullName>
    </submittedName>
</protein>
<dbReference type="Proteomes" id="UP001196413">
    <property type="component" value="Unassembled WGS sequence"/>
</dbReference>
<name>A0AAD5M5U6_PARTN</name>
<sequence length="56" mass="6417">MELPKEKIRILLTPTTNWMSTLLRLFDESARRTVTKFAMFVQLSVGSKQSAKEETG</sequence>
<keyword evidence="2" id="KW-1185">Reference proteome</keyword>
<dbReference type="EMBL" id="JAHQIW010000873">
    <property type="protein sequence ID" value="KAJ1350493.1"/>
    <property type="molecule type" value="Genomic_DNA"/>
</dbReference>
<evidence type="ECO:0000313" key="1">
    <source>
        <dbReference type="EMBL" id="KAJ1350493.1"/>
    </source>
</evidence>
<reference evidence="1" key="1">
    <citation type="submission" date="2021-06" db="EMBL/GenBank/DDBJ databases">
        <title>Parelaphostrongylus tenuis whole genome reference sequence.</title>
        <authorList>
            <person name="Garwood T.J."/>
            <person name="Larsen P.A."/>
            <person name="Fountain-Jones N.M."/>
            <person name="Garbe J.R."/>
            <person name="Macchietto M.G."/>
            <person name="Kania S.A."/>
            <person name="Gerhold R.W."/>
            <person name="Richards J.E."/>
            <person name="Wolf T.M."/>
        </authorList>
    </citation>
    <scope>NUCLEOTIDE SEQUENCE</scope>
    <source>
        <strain evidence="1">MNPRO001-30</strain>
        <tissue evidence="1">Meninges</tissue>
    </source>
</reference>